<dbReference type="PANTHER" id="PTHR43861">
    <property type="entry name" value="TRANS-ACONITATE 2-METHYLTRANSFERASE-RELATED"/>
    <property type="match status" value="1"/>
</dbReference>
<sequence>MAKVGEYTLEIMREASWYNDWLFKLIKPFLGQEVLEVGCGIGNFTPLLAKKSLVFAIDVNEKYTKLLKKSSFGTTRTGFGDIEKNEYFFKNEKFDTVVCLNVLEHIKNDFKALVNMKKLIKKDGNLVLLVPAHKNLYSQFDKELGHFRRYDKKELLSILRKADFKIDVLKPINWLGA</sequence>
<dbReference type="PANTHER" id="PTHR43861:SF6">
    <property type="entry name" value="METHYLTRANSFERASE TYPE 11"/>
    <property type="match status" value="1"/>
</dbReference>
<dbReference type="EMBL" id="MGFP01000007">
    <property type="protein sequence ID" value="OGM10526.1"/>
    <property type="molecule type" value="Genomic_DNA"/>
</dbReference>
<dbReference type="CDD" id="cd02440">
    <property type="entry name" value="AdoMet_MTases"/>
    <property type="match status" value="1"/>
</dbReference>
<dbReference type="Gene3D" id="3.40.50.150">
    <property type="entry name" value="Vaccinia Virus protein VP39"/>
    <property type="match status" value="1"/>
</dbReference>
<reference evidence="1 2" key="1">
    <citation type="journal article" date="2016" name="Nat. Commun.">
        <title>Thousands of microbial genomes shed light on interconnected biogeochemical processes in an aquifer system.</title>
        <authorList>
            <person name="Anantharaman K."/>
            <person name="Brown C.T."/>
            <person name="Hug L.A."/>
            <person name="Sharon I."/>
            <person name="Castelle C.J."/>
            <person name="Probst A.J."/>
            <person name="Thomas B.C."/>
            <person name="Singh A."/>
            <person name="Wilkins M.J."/>
            <person name="Karaoz U."/>
            <person name="Brodie E.L."/>
            <person name="Williams K.H."/>
            <person name="Hubbard S.S."/>
            <person name="Banfield J.F."/>
        </authorList>
    </citation>
    <scope>NUCLEOTIDE SEQUENCE [LARGE SCALE GENOMIC DNA]</scope>
</reference>
<feature type="non-terminal residue" evidence="1">
    <location>
        <position position="177"/>
    </location>
</feature>
<dbReference type="Proteomes" id="UP000179219">
    <property type="component" value="Unassembled WGS sequence"/>
</dbReference>
<dbReference type="InterPro" id="IPR029063">
    <property type="entry name" value="SAM-dependent_MTases_sf"/>
</dbReference>
<dbReference type="SUPFAM" id="SSF53335">
    <property type="entry name" value="S-adenosyl-L-methionine-dependent methyltransferases"/>
    <property type="match status" value="1"/>
</dbReference>
<dbReference type="Pfam" id="PF13489">
    <property type="entry name" value="Methyltransf_23"/>
    <property type="match status" value="1"/>
</dbReference>
<organism evidence="1 2">
    <name type="scientific">Candidatus Woesebacteria bacterium RBG_13_34_9</name>
    <dbReference type="NCBI Taxonomy" id="1802477"/>
    <lineage>
        <taxon>Bacteria</taxon>
        <taxon>Candidatus Woeseibacteriota</taxon>
    </lineage>
</organism>
<evidence type="ECO:0000313" key="1">
    <source>
        <dbReference type="EMBL" id="OGM10526.1"/>
    </source>
</evidence>
<evidence type="ECO:0008006" key="3">
    <source>
        <dbReference type="Google" id="ProtNLM"/>
    </source>
</evidence>
<name>A0A1F7X612_9BACT</name>
<comment type="caution">
    <text evidence="1">The sequence shown here is derived from an EMBL/GenBank/DDBJ whole genome shotgun (WGS) entry which is preliminary data.</text>
</comment>
<dbReference type="AlphaFoldDB" id="A0A1F7X612"/>
<proteinExistence type="predicted"/>
<accession>A0A1F7X612</accession>
<gene>
    <name evidence="1" type="ORF">A2159_01140</name>
</gene>
<evidence type="ECO:0000313" key="2">
    <source>
        <dbReference type="Proteomes" id="UP000179219"/>
    </source>
</evidence>
<protein>
    <recommendedName>
        <fullName evidence="3">Methyltransferase type 11 domain-containing protein</fullName>
    </recommendedName>
</protein>